<feature type="transmembrane region" description="Helical" evidence="2">
    <location>
        <begin position="736"/>
        <end position="760"/>
    </location>
</feature>
<keyword evidence="2" id="KW-0812">Transmembrane</keyword>
<dbReference type="EMBL" id="CAMXCT010000043">
    <property type="protein sequence ID" value="CAI3972930.1"/>
    <property type="molecule type" value="Genomic_DNA"/>
</dbReference>
<gene>
    <name evidence="3" type="ORF">C1SCF055_LOCUS1465</name>
</gene>
<proteinExistence type="predicted"/>
<feature type="transmembrane region" description="Helical" evidence="2">
    <location>
        <begin position="29"/>
        <end position="51"/>
    </location>
</feature>
<keyword evidence="2" id="KW-1133">Transmembrane helix</keyword>
<feature type="compositionally biased region" description="Basic and acidic residues" evidence="1">
    <location>
        <begin position="353"/>
        <end position="368"/>
    </location>
</feature>
<protein>
    <submittedName>
        <fullName evidence="3">Uncharacterized protein</fullName>
    </submittedName>
</protein>
<dbReference type="SUPFAM" id="SSF103473">
    <property type="entry name" value="MFS general substrate transporter"/>
    <property type="match status" value="1"/>
</dbReference>
<comment type="caution">
    <text evidence="3">The sequence shown here is derived from an EMBL/GenBank/DDBJ whole genome shotgun (WGS) entry which is preliminary data.</text>
</comment>
<evidence type="ECO:0000256" key="2">
    <source>
        <dbReference type="SAM" id="Phobius"/>
    </source>
</evidence>
<evidence type="ECO:0000256" key="1">
    <source>
        <dbReference type="SAM" id="MobiDB-lite"/>
    </source>
</evidence>
<dbReference type="InterPro" id="IPR036259">
    <property type="entry name" value="MFS_trans_sf"/>
</dbReference>
<feature type="transmembrane region" description="Helical" evidence="2">
    <location>
        <begin position="87"/>
        <end position="107"/>
    </location>
</feature>
<feature type="compositionally biased region" description="Basic and acidic residues" evidence="1">
    <location>
        <begin position="270"/>
        <end position="285"/>
    </location>
</feature>
<dbReference type="EMBL" id="CAMXCT030000043">
    <property type="protein sequence ID" value="CAL4760242.1"/>
    <property type="molecule type" value="Genomic_DNA"/>
</dbReference>
<name>A0A9P1BHR7_9DINO</name>
<keyword evidence="5" id="KW-1185">Reference proteome</keyword>
<organism evidence="3">
    <name type="scientific">Cladocopium goreaui</name>
    <dbReference type="NCBI Taxonomy" id="2562237"/>
    <lineage>
        <taxon>Eukaryota</taxon>
        <taxon>Sar</taxon>
        <taxon>Alveolata</taxon>
        <taxon>Dinophyceae</taxon>
        <taxon>Suessiales</taxon>
        <taxon>Symbiodiniaceae</taxon>
        <taxon>Cladocopium</taxon>
    </lineage>
</organism>
<dbReference type="EMBL" id="CAMXCT020000043">
    <property type="protein sequence ID" value="CAL1126305.1"/>
    <property type="molecule type" value="Genomic_DNA"/>
</dbReference>
<feature type="compositionally biased region" description="Low complexity" evidence="1">
    <location>
        <begin position="476"/>
        <end position="492"/>
    </location>
</feature>
<feature type="region of interest" description="Disordered" evidence="1">
    <location>
        <begin position="431"/>
        <end position="492"/>
    </location>
</feature>
<accession>A0A9P1BHR7</accession>
<reference evidence="4" key="2">
    <citation type="submission" date="2024-04" db="EMBL/GenBank/DDBJ databases">
        <authorList>
            <person name="Chen Y."/>
            <person name="Shah S."/>
            <person name="Dougan E. K."/>
            <person name="Thang M."/>
            <person name="Chan C."/>
        </authorList>
    </citation>
    <scope>NUCLEOTIDE SEQUENCE [LARGE SCALE GENOMIC DNA]</scope>
</reference>
<dbReference type="AlphaFoldDB" id="A0A9P1BHR7"/>
<feature type="compositionally biased region" description="Basic and acidic residues" evidence="1">
    <location>
        <begin position="382"/>
        <end position="391"/>
    </location>
</feature>
<feature type="compositionally biased region" description="Low complexity" evidence="1">
    <location>
        <begin position="333"/>
        <end position="347"/>
    </location>
</feature>
<feature type="region of interest" description="Disordered" evidence="1">
    <location>
        <begin position="780"/>
        <end position="806"/>
    </location>
</feature>
<sequence>MATGRDDLEADEEPIEFQDFETLPCNCSYVSVCVLMPILNGAVSGFIWSGYSLHFAANGWPLVTSGLSVTTGFLLRVGTQQLQLRAGYWLIVPFAVIHLAFAILALIYQTSLWAIFTEVVVLLCLDPTCAIEGIAFDTFGASEIQARMATSTLLSVFTIAVASSCTVGGILYDFGGWTAVATYHSVCQGLQLILLCLQPPIRKSFKEFFFANRSADVETAPVLAFEGDHGPKKVPLAVVPSAPMAEIHDMPGMIWEESLQSVSESEVDDIGNRTESGRIVRDSRASRGSAANPKISIVDHIESSPSQRRVETDRSSGRNGAEGGRATRDSRASRGSAAALKISSVSDSEVDDIGNRTESGRIVRDSRASRGTANPKVSIVEHSQRSQDSRGRGGSPKHRERMLHHPSYLRSGTDESLGRHRDAWGHWTSKNSLRVPVGPVGTAGSRASRNSRASRASRASRESAGTGSSYGARNMRSGSPPSSRRSNQTGGTASSVFTALTSLLALSESGQDFRNHYLTSNALQPQIVGSTGAAQKLRLELDVDDDAEEAETGIPRDIRFPALLIVLCSLCNNCSYSVEFNNFAIYFKQVHNWNEATWAGLAQTAGDLMAAIAMKLIPVIFSSDYDPDKSGRFRRFLHHLTSEPYNLTFILFTWVLFNFGMTSPILPIAVVAQILMGTTYVYSSKWTTDMNLFYSMGDPRLFLNLQVLCRNADAVGGGIGGVLGAFLYTLDPLAPFVFTGALACVIFVVYTAGFCARLGFGEDIEMAEEKRSRRLGKQRVSAWANTKSQSQLPENHETIAETDADE</sequence>
<keyword evidence="2" id="KW-0472">Membrane</keyword>
<feature type="compositionally biased region" description="Basic residues" evidence="1">
    <location>
        <begin position="395"/>
        <end position="404"/>
    </location>
</feature>
<feature type="transmembrane region" description="Helical" evidence="2">
    <location>
        <begin position="113"/>
        <end position="136"/>
    </location>
</feature>
<evidence type="ECO:0000313" key="3">
    <source>
        <dbReference type="EMBL" id="CAI3972930.1"/>
    </source>
</evidence>
<feature type="compositionally biased region" description="Low complexity" evidence="1">
    <location>
        <begin position="442"/>
        <end position="469"/>
    </location>
</feature>
<feature type="transmembrane region" description="Helical" evidence="2">
    <location>
        <begin position="703"/>
        <end position="730"/>
    </location>
</feature>
<dbReference type="Gene3D" id="1.20.1250.20">
    <property type="entry name" value="MFS general substrate transporter like domains"/>
    <property type="match status" value="1"/>
</dbReference>
<feature type="transmembrane region" description="Helical" evidence="2">
    <location>
        <begin position="57"/>
        <end position="75"/>
    </location>
</feature>
<feature type="transmembrane region" description="Helical" evidence="2">
    <location>
        <begin position="148"/>
        <end position="171"/>
    </location>
</feature>
<feature type="compositionally biased region" description="Basic and acidic residues" evidence="1">
    <location>
        <begin position="297"/>
        <end position="316"/>
    </location>
</feature>
<feature type="region of interest" description="Disordered" evidence="1">
    <location>
        <begin position="265"/>
        <end position="418"/>
    </location>
</feature>
<feature type="compositionally biased region" description="Polar residues" evidence="1">
    <location>
        <begin position="783"/>
        <end position="793"/>
    </location>
</feature>
<evidence type="ECO:0000313" key="5">
    <source>
        <dbReference type="Proteomes" id="UP001152797"/>
    </source>
</evidence>
<dbReference type="Proteomes" id="UP001152797">
    <property type="component" value="Unassembled WGS sequence"/>
</dbReference>
<reference evidence="3" key="1">
    <citation type="submission" date="2022-10" db="EMBL/GenBank/DDBJ databases">
        <authorList>
            <person name="Chen Y."/>
            <person name="Dougan E. K."/>
            <person name="Chan C."/>
            <person name="Rhodes N."/>
            <person name="Thang M."/>
        </authorList>
    </citation>
    <scope>NUCLEOTIDE SEQUENCE</scope>
</reference>
<evidence type="ECO:0000313" key="4">
    <source>
        <dbReference type="EMBL" id="CAL1126305.1"/>
    </source>
</evidence>